<sequence length="745" mass="86305">MAIESFAFNIAEKVLEKIASHTYQEICFAWGLKAELKKLEDILLTVKAVLMDAEEKQVNDHQLRLWLAKLKDALYDAEDVLDEFECEDQRRRVLQLYGTTTKKQIRERLDEIASQKSKFHLTERYESRHVMPRERALTHSFVQPSEVIGRDDDKENIIRLLQDSSEGAQISIIPVVGIGGLGKTSLAKFVYNDERVMNHFQLQIWVCVSEEFDIKILTEKIIKSTEDGMRHVDKLKNMEMDQLQRILREIIGDKKYLLILDDVWNDDPMKWNQLKELLCMGANGSKILVTTRSNKVASIMGTIPKAYELSGLPEDELSTNTDESYWKSIRDSELWKIEQKETDILPALRLSYEQLPAHLKKCFAYCSFYPKDYEFNNWELIKFWMAHGLLESANQNEELEDIGSRYFQELGSRSFFQDFEVYAGIWITCKMHDLVHDLALSLTQNEFLAITSSTTHISHNVRHLLFPNFTSLPQDLSTLLQGLDRVRTAIIQSDEKSPSSQSNLDSYLLRFQYLRMLDLAHSKLEISLDWIGALKHLRYLRIFFCKKLPNSICKLYNLQTLLLCEGIEELPSDIRYLINLRVLQFSTKQKCLPMNGIGCLTSLRFLGIAICENLEHLFEDMQGLKHLRTLVIYGCKSLISLPQSMKYLTALEILAIGNCENLNLTWEEKGKRSSNTLRFLKLESCKYLKKLPVCIQNITSLQHLEIKNCDELSERCEREKGEDWSKIAHIPKLVINGSDIDSLVD</sequence>
<dbReference type="InterPro" id="IPR036388">
    <property type="entry name" value="WH-like_DNA-bd_sf"/>
</dbReference>
<dbReference type="InterPro" id="IPR032675">
    <property type="entry name" value="LRR_dom_sf"/>
</dbReference>
<keyword evidence="3" id="KW-0611">Plant defense</keyword>
<dbReference type="GO" id="GO:0006952">
    <property type="term" value="P:defense response"/>
    <property type="evidence" value="ECO:0007669"/>
    <property type="project" value="UniProtKB-KW"/>
</dbReference>
<dbReference type="SUPFAM" id="SSF52540">
    <property type="entry name" value="P-loop containing nucleoside triphosphate hydrolases"/>
    <property type="match status" value="1"/>
</dbReference>
<evidence type="ECO:0000256" key="3">
    <source>
        <dbReference type="ARBA" id="ARBA00022821"/>
    </source>
</evidence>
<keyword evidence="1" id="KW-0677">Repeat</keyword>
<dbReference type="Gene3D" id="3.40.50.300">
    <property type="entry name" value="P-loop containing nucleotide triphosphate hydrolases"/>
    <property type="match status" value="1"/>
</dbReference>
<dbReference type="PANTHER" id="PTHR36766">
    <property type="entry name" value="PLANT BROAD-SPECTRUM MILDEW RESISTANCE PROTEIN RPW8"/>
    <property type="match status" value="1"/>
</dbReference>
<accession>A0A2C9V8N2</accession>
<evidence type="ECO:0000256" key="1">
    <source>
        <dbReference type="ARBA" id="ARBA00022737"/>
    </source>
</evidence>
<dbReference type="PANTHER" id="PTHR36766:SF61">
    <property type="entry name" value="NB-ARC DOMAIN DISEASE RESISTANCE PROTEIN"/>
    <property type="match status" value="1"/>
</dbReference>
<dbReference type="InterPro" id="IPR002182">
    <property type="entry name" value="NB-ARC"/>
</dbReference>
<evidence type="ECO:0000259" key="9">
    <source>
        <dbReference type="Pfam" id="PF23598"/>
    </source>
</evidence>
<feature type="domain" description="NB-ARC" evidence="6">
    <location>
        <begin position="151"/>
        <end position="316"/>
    </location>
</feature>
<dbReference type="Pfam" id="PF18052">
    <property type="entry name" value="Rx_N"/>
    <property type="match status" value="1"/>
</dbReference>
<dbReference type="AlphaFoldDB" id="A0A2C9V8N2"/>
<feature type="domain" description="Disease resistance R13L4/SHOC-2-like LRR" evidence="9">
    <location>
        <begin position="504"/>
        <end position="711"/>
    </location>
</feature>
<dbReference type="GO" id="GO:0043531">
    <property type="term" value="F:ADP binding"/>
    <property type="evidence" value="ECO:0007669"/>
    <property type="project" value="InterPro"/>
</dbReference>
<evidence type="ECO:0000256" key="2">
    <source>
        <dbReference type="ARBA" id="ARBA00022741"/>
    </source>
</evidence>
<dbReference type="EMBL" id="CM004395">
    <property type="protein sequence ID" value="OAY40444.1"/>
    <property type="molecule type" value="Genomic_DNA"/>
</dbReference>
<organism evidence="10">
    <name type="scientific">Manihot esculenta</name>
    <name type="common">Cassava</name>
    <name type="synonym">Jatropha manihot</name>
    <dbReference type="NCBI Taxonomy" id="3983"/>
    <lineage>
        <taxon>Eukaryota</taxon>
        <taxon>Viridiplantae</taxon>
        <taxon>Streptophyta</taxon>
        <taxon>Embryophyta</taxon>
        <taxon>Tracheophyta</taxon>
        <taxon>Spermatophyta</taxon>
        <taxon>Magnoliopsida</taxon>
        <taxon>eudicotyledons</taxon>
        <taxon>Gunneridae</taxon>
        <taxon>Pentapetalae</taxon>
        <taxon>rosids</taxon>
        <taxon>fabids</taxon>
        <taxon>Malpighiales</taxon>
        <taxon>Euphorbiaceae</taxon>
        <taxon>Crotonoideae</taxon>
        <taxon>Manihoteae</taxon>
        <taxon>Manihot</taxon>
    </lineage>
</organism>
<dbReference type="InterPro" id="IPR058922">
    <property type="entry name" value="WHD_DRP"/>
</dbReference>
<dbReference type="InterPro" id="IPR041118">
    <property type="entry name" value="Rx_N"/>
</dbReference>
<gene>
    <name evidence="10" type="ORF">MANES_09G022800</name>
</gene>
<dbReference type="SUPFAM" id="SSF52058">
    <property type="entry name" value="L domain-like"/>
    <property type="match status" value="1"/>
</dbReference>
<dbReference type="Gene3D" id="1.10.10.10">
    <property type="entry name" value="Winged helix-like DNA-binding domain superfamily/Winged helix DNA-binding domain"/>
    <property type="match status" value="1"/>
</dbReference>
<dbReference type="FunFam" id="3.40.50.300:FF:001091">
    <property type="entry name" value="Probable disease resistance protein At1g61300"/>
    <property type="match status" value="1"/>
</dbReference>
<feature type="domain" description="Disease resistance N-terminal" evidence="7">
    <location>
        <begin position="12"/>
        <end position="100"/>
    </location>
</feature>
<feature type="coiled-coil region" evidence="5">
    <location>
        <begin position="36"/>
        <end position="87"/>
    </location>
</feature>
<dbReference type="Pfam" id="PF23559">
    <property type="entry name" value="WHD_DRP"/>
    <property type="match status" value="1"/>
</dbReference>
<evidence type="ECO:0000259" key="7">
    <source>
        <dbReference type="Pfam" id="PF18052"/>
    </source>
</evidence>
<dbReference type="Gene3D" id="3.80.10.10">
    <property type="entry name" value="Ribonuclease Inhibitor"/>
    <property type="match status" value="2"/>
</dbReference>
<dbReference type="Pfam" id="PF00931">
    <property type="entry name" value="NB-ARC"/>
    <property type="match status" value="1"/>
</dbReference>
<keyword evidence="5" id="KW-0175">Coiled coil</keyword>
<reference evidence="10" key="1">
    <citation type="submission" date="2016-02" db="EMBL/GenBank/DDBJ databases">
        <title>WGS assembly of Manihot esculenta.</title>
        <authorList>
            <person name="Bredeson J.V."/>
            <person name="Prochnik S.E."/>
            <person name="Lyons J.B."/>
            <person name="Schmutz J."/>
            <person name="Grimwood J."/>
            <person name="Vrebalov J."/>
            <person name="Bart R.S."/>
            <person name="Amuge T."/>
            <person name="Ferguson M.E."/>
            <person name="Green R."/>
            <person name="Putnam N."/>
            <person name="Stites J."/>
            <person name="Rounsley S."/>
            <person name="Rokhsar D.S."/>
        </authorList>
    </citation>
    <scope>NUCLEOTIDE SEQUENCE [LARGE SCALE GENOMIC DNA]</scope>
    <source>
        <tissue evidence="10">Leaf</tissue>
    </source>
</reference>
<dbReference type="InterPro" id="IPR027417">
    <property type="entry name" value="P-loop_NTPase"/>
</dbReference>
<dbReference type="InterPro" id="IPR055414">
    <property type="entry name" value="LRR_R13L4/SHOC2-like"/>
</dbReference>
<evidence type="ECO:0000256" key="4">
    <source>
        <dbReference type="ARBA" id="ARBA00022840"/>
    </source>
</evidence>
<evidence type="ECO:0000259" key="6">
    <source>
        <dbReference type="Pfam" id="PF00931"/>
    </source>
</evidence>
<feature type="domain" description="Disease resistance protein winged helix" evidence="8">
    <location>
        <begin position="369"/>
        <end position="439"/>
    </location>
</feature>
<dbReference type="PRINTS" id="PR00364">
    <property type="entry name" value="DISEASERSIST"/>
</dbReference>
<name>A0A2C9V8N2_MANES</name>
<dbReference type="FunFam" id="1.10.10.10:FF:000322">
    <property type="entry name" value="Probable disease resistance protein At1g63360"/>
    <property type="match status" value="1"/>
</dbReference>
<dbReference type="GO" id="GO:0005524">
    <property type="term" value="F:ATP binding"/>
    <property type="evidence" value="ECO:0007669"/>
    <property type="project" value="UniProtKB-KW"/>
</dbReference>
<keyword evidence="2" id="KW-0547">Nucleotide-binding</keyword>
<evidence type="ECO:0000313" key="10">
    <source>
        <dbReference type="EMBL" id="OAY40444.1"/>
    </source>
</evidence>
<evidence type="ECO:0000259" key="8">
    <source>
        <dbReference type="Pfam" id="PF23559"/>
    </source>
</evidence>
<dbReference type="Pfam" id="PF23598">
    <property type="entry name" value="LRR_14"/>
    <property type="match status" value="1"/>
</dbReference>
<proteinExistence type="predicted"/>
<evidence type="ECO:0000256" key="5">
    <source>
        <dbReference type="SAM" id="Coils"/>
    </source>
</evidence>
<dbReference type="GO" id="GO:0051707">
    <property type="term" value="P:response to other organism"/>
    <property type="evidence" value="ECO:0007669"/>
    <property type="project" value="UniProtKB-ARBA"/>
</dbReference>
<protein>
    <submittedName>
        <fullName evidence="10">Uncharacterized protein</fullName>
    </submittedName>
</protein>
<dbReference type="Gene3D" id="1.20.5.4130">
    <property type="match status" value="1"/>
</dbReference>
<keyword evidence="4" id="KW-0067">ATP-binding</keyword>